<evidence type="ECO:0000256" key="6">
    <source>
        <dbReference type="RuleBase" id="RU000477"/>
    </source>
</evidence>
<accession>A0ABV5SIA0</accession>
<dbReference type="Gene3D" id="1.20.1080.10">
    <property type="entry name" value="Glycerol uptake facilitator protein"/>
    <property type="match status" value="2"/>
</dbReference>
<evidence type="ECO:0000256" key="2">
    <source>
        <dbReference type="ARBA" id="ARBA00022448"/>
    </source>
</evidence>
<dbReference type="RefSeq" id="WP_345000104.1">
    <property type="nucleotide sequence ID" value="NZ_BAAAXV010000009.1"/>
</dbReference>
<dbReference type="PANTHER" id="PTHR45724">
    <property type="entry name" value="AQUAPORIN NIP2-1"/>
    <property type="match status" value="1"/>
</dbReference>
<keyword evidence="5 7" id="KW-0472">Membrane</keyword>
<keyword evidence="3 6" id="KW-0812">Transmembrane</keyword>
<evidence type="ECO:0000256" key="4">
    <source>
        <dbReference type="ARBA" id="ARBA00022989"/>
    </source>
</evidence>
<feature type="transmembrane region" description="Helical" evidence="7">
    <location>
        <begin position="154"/>
        <end position="171"/>
    </location>
</feature>
<protein>
    <submittedName>
        <fullName evidence="8">Aquaporin</fullName>
    </submittedName>
</protein>
<evidence type="ECO:0000256" key="5">
    <source>
        <dbReference type="ARBA" id="ARBA00023136"/>
    </source>
</evidence>
<keyword evidence="2 6" id="KW-0813">Transport</keyword>
<dbReference type="InterPro" id="IPR023271">
    <property type="entry name" value="Aquaporin-like"/>
</dbReference>
<name>A0ABV5SIA0_9ACTN</name>
<gene>
    <name evidence="8" type="ORF">ACFFSA_50890</name>
</gene>
<comment type="caution">
    <text evidence="8">The sequence shown here is derived from an EMBL/GenBank/DDBJ whole genome shotgun (WGS) entry which is preliminary data.</text>
</comment>
<evidence type="ECO:0000313" key="9">
    <source>
        <dbReference type="Proteomes" id="UP001589532"/>
    </source>
</evidence>
<evidence type="ECO:0000256" key="3">
    <source>
        <dbReference type="ARBA" id="ARBA00022692"/>
    </source>
</evidence>
<sequence>MNLARRTLAEFAGTAALVAVVVGSGIMATDLSRDVGVQLLANSLATAAGLAVLILILGPVSGAHFNPVVSVAAWVLTRRDAAPAMRGREVAAYLPAQVAGAVAGAVLANAMFALPAVQISARDRSAPHLLLGEVVATAGLIVVVFALARQGRAALAPVTVGGYIGAAYWFTSSTSFANPAVTLGRAFTDTFAGIAPASVPGFIVAQLAGAALGGLLLVVFYPNNPQPGTEPARGSAYQAAADQPR</sequence>
<feature type="transmembrane region" description="Helical" evidence="7">
    <location>
        <begin position="98"/>
        <end position="117"/>
    </location>
</feature>
<organism evidence="8 9">
    <name type="scientific">Nonomuraea helvata</name>
    <dbReference type="NCBI Taxonomy" id="37484"/>
    <lineage>
        <taxon>Bacteria</taxon>
        <taxon>Bacillati</taxon>
        <taxon>Actinomycetota</taxon>
        <taxon>Actinomycetes</taxon>
        <taxon>Streptosporangiales</taxon>
        <taxon>Streptosporangiaceae</taxon>
        <taxon>Nonomuraea</taxon>
    </lineage>
</organism>
<evidence type="ECO:0000256" key="7">
    <source>
        <dbReference type="SAM" id="Phobius"/>
    </source>
</evidence>
<dbReference type="EMBL" id="JBHMBW010000104">
    <property type="protein sequence ID" value="MFB9631420.1"/>
    <property type="molecule type" value="Genomic_DNA"/>
</dbReference>
<proteinExistence type="inferred from homology"/>
<feature type="transmembrane region" description="Helical" evidence="7">
    <location>
        <begin position="7"/>
        <end position="28"/>
    </location>
</feature>
<comment type="similarity">
    <text evidence="6">Belongs to the MIP/aquaporin (TC 1.A.8) family.</text>
</comment>
<evidence type="ECO:0000256" key="1">
    <source>
        <dbReference type="ARBA" id="ARBA00004141"/>
    </source>
</evidence>
<dbReference type="PRINTS" id="PR00783">
    <property type="entry name" value="MINTRINSICP"/>
</dbReference>
<feature type="transmembrane region" description="Helical" evidence="7">
    <location>
        <begin position="191"/>
        <end position="221"/>
    </location>
</feature>
<evidence type="ECO:0000313" key="8">
    <source>
        <dbReference type="EMBL" id="MFB9631420.1"/>
    </source>
</evidence>
<reference evidence="8 9" key="1">
    <citation type="submission" date="2024-09" db="EMBL/GenBank/DDBJ databases">
        <authorList>
            <person name="Sun Q."/>
            <person name="Mori K."/>
        </authorList>
    </citation>
    <scope>NUCLEOTIDE SEQUENCE [LARGE SCALE GENOMIC DNA]</scope>
    <source>
        <strain evidence="8 9">JCM 3143</strain>
    </source>
</reference>
<dbReference type="Proteomes" id="UP001589532">
    <property type="component" value="Unassembled WGS sequence"/>
</dbReference>
<comment type="subcellular location">
    <subcellularLocation>
        <location evidence="1">Membrane</location>
        <topology evidence="1">Multi-pass membrane protein</topology>
    </subcellularLocation>
</comment>
<dbReference type="InterPro" id="IPR034294">
    <property type="entry name" value="Aquaporin_transptr"/>
</dbReference>
<keyword evidence="9" id="KW-1185">Reference proteome</keyword>
<dbReference type="InterPro" id="IPR000425">
    <property type="entry name" value="MIP"/>
</dbReference>
<feature type="transmembrane region" description="Helical" evidence="7">
    <location>
        <begin position="129"/>
        <end position="147"/>
    </location>
</feature>
<dbReference type="Pfam" id="PF00230">
    <property type="entry name" value="MIP"/>
    <property type="match status" value="1"/>
</dbReference>
<keyword evidence="4 7" id="KW-1133">Transmembrane helix</keyword>
<feature type="transmembrane region" description="Helical" evidence="7">
    <location>
        <begin position="48"/>
        <end position="77"/>
    </location>
</feature>
<dbReference type="PANTHER" id="PTHR45724:SF13">
    <property type="entry name" value="AQUAPORIN NIP1-1-RELATED"/>
    <property type="match status" value="1"/>
</dbReference>
<dbReference type="SUPFAM" id="SSF81338">
    <property type="entry name" value="Aquaporin-like"/>
    <property type="match status" value="1"/>
</dbReference>